<evidence type="ECO:0000256" key="7">
    <source>
        <dbReference type="SAM" id="Phobius"/>
    </source>
</evidence>
<name>A0A066XNY5_COLSU</name>
<comment type="caution">
    <text evidence="9">The sequence shown here is derived from an EMBL/GenBank/DDBJ whole genome shotgun (WGS) entry which is preliminary data.</text>
</comment>
<evidence type="ECO:0000256" key="6">
    <source>
        <dbReference type="SAM" id="MobiDB-lite"/>
    </source>
</evidence>
<keyword evidence="10" id="KW-1185">Reference proteome</keyword>
<keyword evidence="5 7" id="KW-0472">Membrane</keyword>
<feature type="transmembrane region" description="Helical" evidence="7">
    <location>
        <begin position="179"/>
        <end position="198"/>
    </location>
</feature>
<evidence type="ECO:0000256" key="5">
    <source>
        <dbReference type="ARBA" id="ARBA00023136"/>
    </source>
</evidence>
<dbReference type="InterPro" id="IPR011701">
    <property type="entry name" value="MFS"/>
</dbReference>
<keyword evidence="2" id="KW-0813">Transport</keyword>
<dbReference type="PANTHER" id="PTHR43791">
    <property type="entry name" value="PERMEASE-RELATED"/>
    <property type="match status" value="1"/>
</dbReference>
<comment type="subcellular location">
    <subcellularLocation>
        <location evidence="1">Membrane</location>
        <topology evidence="1">Multi-pass membrane protein</topology>
    </subcellularLocation>
</comment>
<evidence type="ECO:0000256" key="2">
    <source>
        <dbReference type="ARBA" id="ARBA00022448"/>
    </source>
</evidence>
<dbReference type="AlphaFoldDB" id="A0A066XNY5"/>
<dbReference type="Pfam" id="PF01822">
    <property type="entry name" value="WSC"/>
    <property type="match status" value="1"/>
</dbReference>
<keyword evidence="3 7" id="KW-0812">Transmembrane</keyword>
<dbReference type="Gene3D" id="1.20.1250.20">
    <property type="entry name" value="MFS general substrate transporter like domains"/>
    <property type="match status" value="1"/>
</dbReference>
<dbReference type="OrthoDB" id="6730379at2759"/>
<sequence length="726" mass="79813">MASSSPAANQAGGPKSDIIEPVPATQPAPAGALQEKAAQFLAAHGGGDTSFTYEEEKAVLKRINLRILPLILGAYFFQQLDKSTLSYVSVFGFQEDANLHGRQYSWLGSILYIAQLVIAAAIFLWGSSLAIMTSCTNFGALLGLRFVLGTFEAMIAPSCLAVTTTWWRRSEQTLVTSSWNAMNGVTFIIGSLFTYGLGHIESDKLYKYQVIFLFCGLLTVSYSFVVLVFMPDSPMSAKYLTEREKVIAVERLRANQMGIQSGVWRWDHVWETFIDLKTWCWFVLVIAISIASGGISTFGNLIVKSFGYSSFQTILFNIPFGVIQIIAIMGSGWIATRTQRKGLVISGIAIIPAIGTVLMLTVPRQHKGVLLFGYYLVSALAAITPLIFTWQAQNTAGDTKKKTTSAVVFIGMCTGNIIGPLLYSVDDAPVYRPGLIANLVMFILVAFMGALLPLYLRYLNGQHAKRREALGKSKNVVDESMVRKKDVQDSKEVELEEDPQRQQHRAIEEDHGLQDMTDLKNEDFIFVYDITSHRLLFQCWSLWPYAFDQNTTKLRYTDDPSRRILSYKVPDFENFSAASCVSKCATLGYLYGGAEYGSECFCGNSIDNGNIPAASGCDMSCAGNRADTCGGSGRISLYMAPCQGVPGCHINVGLYKVLKVKNAKQCSDACHADPICQAMQTGPIQTMGGKFCNLFEYAIPIVKGNVDDDFCKAFNFFDSACSLPAE</sequence>
<dbReference type="Pfam" id="PF07690">
    <property type="entry name" value="MFS_1"/>
    <property type="match status" value="1"/>
</dbReference>
<dbReference type="eggNOG" id="KOG2533">
    <property type="taxonomic scope" value="Eukaryota"/>
</dbReference>
<feature type="transmembrane region" description="Helical" evidence="7">
    <location>
        <begin position="146"/>
        <end position="167"/>
    </location>
</feature>
<feature type="transmembrane region" description="Helical" evidence="7">
    <location>
        <begin position="314"/>
        <end position="335"/>
    </location>
</feature>
<dbReference type="EMBL" id="JMSE01000325">
    <property type="protein sequence ID" value="KDN70632.1"/>
    <property type="molecule type" value="Genomic_DNA"/>
</dbReference>
<dbReference type="PANTHER" id="PTHR43791:SF73">
    <property type="entry name" value="TRANSPORTER, PUTATIVE-RELATED"/>
    <property type="match status" value="1"/>
</dbReference>
<accession>A0A066XNY5</accession>
<protein>
    <submittedName>
        <fullName evidence="9">Putative major facilitator superfamily transporter</fullName>
    </submittedName>
</protein>
<feature type="transmembrane region" description="Helical" evidence="7">
    <location>
        <begin position="342"/>
        <end position="360"/>
    </location>
</feature>
<evidence type="ECO:0000259" key="8">
    <source>
        <dbReference type="PROSITE" id="PS51212"/>
    </source>
</evidence>
<feature type="transmembrane region" description="Helical" evidence="7">
    <location>
        <begin position="435"/>
        <end position="456"/>
    </location>
</feature>
<feature type="transmembrane region" description="Helical" evidence="7">
    <location>
        <begin position="210"/>
        <end position="230"/>
    </location>
</feature>
<feature type="region of interest" description="Disordered" evidence="6">
    <location>
        <begin position="1"/>
        <end position="24"/>
    </location>
</feature>
<reference evidence="10" key="1">
    <citation type="journal article" date="2014" name="Genome Announc.">
        <title>Draft genome sequence of Colletotrichum sublineola, a destructive pathogen of cultivated sorghum.</title>
        <authorList>
            <person name="Baroncelli R."/>
            <person name="Sanz-Martin J.M."/>
            <person name="Rech G.E."/>
            <person name="Sukno S.A."/>
            <person name="Thon M.R."/>
        </authorList>
    </citation>
    <scope>NUCLEOTIDE SEQUENCE [LARGE SCALE GENOMIC DNA]</scope>
    <source>
        <strain evidence="10">TX430BB</strain>
    </source>
</reference>
<evidence type="ECO:0000256" key="4">
    <source>
        <dbReference type="ARBA" id="ARBA00022989"/>
    </source>
</evidence>
<dbReference type="PROSITE" id="PS51212">
    <property type="entry name" value="WSC"/>
    <property type="match status" value="1"/>
</dbReference>
<feature type="domain" description="WSC" evidence="8">
    <location>
        <begin position="549"/>
        <end position="641"/>
    </location>
</feature>
<dbReference type="eggNOG" id="KOG4157">
    <property type="taxonomic scope" value="Eukaryota"/>
</dbReference>
<feature type="transmembrane region" description="Helical" evidence="7">
    <location>
        <begin position="404"/>
        <end position="423"/>
    </location>
</feature>
<dbReference type="SUPFAM" id="SSF103473">
    <property type="entry name" value="MFS general substrate transporter"/>
    <property type="match status" value="1"/>
</dbReference>
<evidence type="ECO:0000313" key="9">
    <source>
        <dbReference type="EMBL" id="KDN70632.1"/>
    </source>
</evidence>
<dbReference type="InterPro" id="IPR036259">
    <property type="entry name" value="MFS_trans_sf"/>
</dbReference>
<evidence type="ECO:0000256" key="3">
    <source>
        <dbReference type="ARBA" id="ARBA00022692"/>
    </source>
</evidence>
<dbReference type="InterPro" id="IPR002889">
    <property type="entry name" value="WSC_carb-bd"/>
</dbReference>
<dbReference type="Proteomes" id="UP000027238">
    <property type="component" value="Unassembled WGS sequence"/>
</dbReference>
<evidence type="ECO:0000313" key="10">
    <source>
        <dbReference type="Proteomes" id="UP000027238"/>
    </source>
</evidence>
<dbReference type="SMART" id="SM00321">
    <property type="entry name" value="WSC"/>
    <property type="match status" value="1"/>
</dbReference>
<dbReference type="GO" id="GO:0022857">
    <property type="term" value="F:transmembrane transporter activity"/>
    <property type="evidence" value="ECO:0007669"/>
    <property type="project" value="InterPro"/>
</dbReference>
<organism evidence="9 10">
    <name type="scientific">Colletotrichum sublineola</name>
    <name type="common">Sorghum anthracnose fungus</name>
    <dbReference type="NCBI Taxonomy" id="1173701"/>
    <lineage>
        <taxon>Eukaryota</taxon>
        <taxon>Fungi</taxon>
        <taxon>Dikarya</taxon>
        <taxon>Ascomycota</taxon>
        <taxon>Pezizomycotina</taxon>
        <taxon>Sordariomycetes</taxon>
        <taxon>Hypocreomycetidae</taxon>
        <taxon>Glomerellales</taxon>
        <taxon>Glomerellaceae</taxon>
        <taxon>Colletotrichum</taxon>
        <taxon>Colletotrichum graminicola species complex</taxon>
    </lineage>
</organism>
<feature type="region of interest" description="Disordered" evidence="6">
    <location>
        <begin position="481"/>
        <end position="512"/>
    </location>
</feature>
<evidence type="ECO:0000256" key="1">
    <source>
        <dbReference type="ARBA" id="ARBA00004141"/>
    </source>
</evidence>
<dbReference type="HOGENOM" id="CLU_001265_0_5_1"/>
<dbReference type="GO" id="GO:0016020">
    <property type="term" value="C:membrane"/>
    <property type="evidence" value="ECO:0007669"/>
    <property type="project" value="UniProtKB-SubCell"/>
</dbReference>
<proteinExistence type="predicted"/>
<feature type="transmembrane region" description="Helical" evidence="7">
    <location>
        <begin position="104"/>
        <end position="126"/>
    </location>
</feature>
<gene>
    <name evidence="9" type="ORF">CSUB01_04493</name>
</gene>
<feature type="transmembrane region" description="Helical" evidence="7">
    <location>
        <begin position="279"/>
        <end position="302"/>
    </location>
</feature>
<feature type="transmembrane region" description="Helical" evidence="7">
    <location>
        <begin position="372"/>
        <end position="392"/>
    </location>
</feature>
<keyword evidence="4 7" id="KW-1133">Transmembrane helix</keyword>